<name>A0A1H6FBI8_9GAMM</name>
<reference evidence="1 2" key="1">
    <citation type="submission" date="2016-10" db="EMBL/GenBank/DDBJ databases">
        <authorList>
            <person name="de Groot N.N."/>
        </authorList>
    </citation>
    <scope>NUCLEOTIDE SEQUENCE [LARGE SCALE GENOMIC DNA]</scope>
    <source>
        <strain evidence="1">MBHS1</strain>
    </source>
</reference>
<dbReference type="RefSeq" id="WP_103920267.1">
    <property type="nucleotide sequence ID" value="NZ_FMSV02000497.1"/>
</dbReference>
<organism evidence="1 2">
    <name type="scientific">Candidatus Venteria ishoeyi</name>
    <dbReference type="NCBI Taxonomy" id="1899563"/>
    <lineage>
        <taxon>Bacteria</taxon>
        <taxon>Pseudomonadati</taxon>
        <taxon>Pseudomonadota</taxon>
        <taxon>Gammaproteobacteria</taxon>
        <taxon>Thiotrichales</taxon>
        <taxon>Thiotrichaceae</taxon>
        <taxon>Venteria</taxon>
    </lineage>
</organism>
<dbReference type="AlphaFoldDB" id="A0A1H6FBI8"/>
<gene>
    <name evidence="1" type="ORF">MBHS_02358</name>
</gene>
<dbReference type="EMBL" id="FMSV02000497">
    <property type="protein sequence ID" value="SEH06496.1"/>
    <property type="molecule type" value="Genomic_DNA"/>
</dbReference>
<evidence type="ECO:0000313" key="1">
    <source>
        <dbReference type="EMBL" id="SEH06496.1"/>
    </source>
</evidence>
<sequence length="90" mass="10271">MKTLNLKQALAVYANYISFLKTPEMRENYISSNLEMLHDEWSKENWIAENQGEPCFAGCRIDIRTAAQKRADEGMAAARGELFYSLESCS</sequence>
<dbReference type="Proteomes" id="UP000236724">
    <property type="component" value="Unassembled WGS sequence"/>
</dbReference>
<keyword evidence="2" id="KW-1185">Reference proteome</keyword>
<evidence type="ECO:0000313" key="2">
    <source>
        <dbReference type="Proteomes" id="UP000236724"/>
    </source>
</evidence>
<accession>A0A1H6FBI8</accession>
<proteinExistence type="predicted"/>
<protein>
    <submittedName>
        <fullName evidence="1">Uncharacterized protein</fullName>
    </submittedName>
</protein>